<dbReference type="HOGENOM" id="CLU_155837_5_1_10"/>
<organism evidence="3 4">
    <name type="scientific">Phocaeicola salanitronis (strain DSM 18170 / JCM 13657 / CCUG 60908 / BL78)</name>
    <name type="common">Bacteroides salanitronis</name>
    <dbReference type="NCBI Taxonomy" id="667015"/>
    <lineage>
        <taxon>Bacteria</taxon>
        <taxon>Pseudomonadati</taxon>
        <taxon>Bacteroidota</taxon>
        <taxon>Bacteroidia</taxon>
        <taxon>Bacteroidales</taxon>
        <taxon>Bacteroidaceae</taxon>
        <taxon>Phocaeicola</taxon>
    </lineage>
</organism>
<dbReference type="EMBL" id="CP002530">
    <property type="protein sequence ID" value="ADY36360.1"/>
    <property type="molecule type" value="Genomic_DNA"/>
</dbReference>
<dbReference type="InterPro" id="IPR051405">
    <property type="entry name" value="phD/YefM_antitoxin"/>
</dbReference>
<dbReference type="eggNOG" id="COG2161">
    <property type="taxonomic scope" value="Bacteria"/>
</dbReference>
<dbReference type="STRING" id="667015.Bacsa_1801"/>
<dbReference type="PANTHER" id="PTHR33713">
    <property type="entry name" value="ANTITOXIN YAFN-RELATED"/>
    <property type="match status" value="1"/>
</dbReference>
<comment type="similarity">
    <text evidence="1 2">Belongs to the phD/YefM antitoxin family.</text>
</comment>
<evidence type="ECO:0000313" key="3">
    <source>
        <dbReference type="EMBL" id="ADY36360.1"/>
    </source>
</evidence>
<sequence>MQHNKGGSMRTANYTDLRTNLKSYIDSVIDDCDTVVVNRGNGKGVVMISLDEYNSLKETEYIMSSPETMEAIRKGEEDIKNGNCISQNEGESMEDFLKRVACTE</sequence>
<dbReference type="InterPro" id="IPR036165">
    <property type="entry name" value="YefM-like_sf"/>
</dbReference>
<dbReference type="KEGG" id="bsa:Bacsa_1801"/>
<evidence type="ECO:0000313" key="4">
    <source>
        <dbReference type="Proteomes" id="UP000007486"/>
    </source>
</evidence>
<dbReference type="SUPFAM" id="SSF143120">
    <property type="entry name" value="YefM-like"/>
    <property type="match status" value="1"/>
</dbReference>
<accession>F0R1Q2</accession>
<evidence type="ECO:0000256" key="2">
    <source>
        <dbReference type="RuleBase" id="RU362080"/>
    </source>
</evidence>
<protein>
    <recommendedName>
        <fullName evidence="2">Antitoxin</fullName>
    </recommendedName>
</protein>
<dbReference type="InterPro" id="IPR006442">
    <property type="entry name" value="Antitoxin_Phd/YefM"/>
</dbReference>
<comment type="function">
    <text evidence="2">Antitoxin component of a type II toxin-antitoxin (TA) system.</text>
</comment>
<dbReference type="Pfam" id="PF02604">
    <property type="entry name" value="PhdYeFM_antitox"/>
    <property type="match status" value="1"/>
</dbReference>
<proteinExistence type="inferred from homology"/>
<dbReference type="AlphaFoldDB" id="F0R1Q2"/>
<dbReference type="NCBIfam" id="TIGR01552">
    <property type="entry name" value="phd_fam"/>
    <property type="match status" value="1"/>
</dbReference>
<dbReference type="Gene3D" id="1.10.1220.170">
    <property type="match status" value="1"/>
</dbReference>
<dbReference type="Gene3D" id="3.40.1620.10">
    <property type="entry name" value="YefM-like domain"/>
    <property type="match status" value="1"/>
</dbReference>
<reference evidence="3 4" key="1">
    <citation type="journal article" date="2011" name="Stand. Genomic Sci.">
        <title>Complete genome sequence of Bacteroides salanitronis type strain (BL78).</title>
        <authorList>
            <person name="Gronow S."/>
            <person name="Held B."/>
            <person name="Lucas S."/>
            <person name="Lapidus A."/>
            <person name="Del Rio T.G."/>
            <person name="Nolan M."/>
            <person name="Tice H."/>
            <person name="Deshpande S."/>
            <person name="Cheng J.F."/>
            <person name="Pitluck S."/>
            <person name="Liolios K."/>
            <person name="Pagani I."/>
            <person name="Ivanova N."/>
            <person name="Mavromatis K."/>
            <person name="Pati A."/>
            <person name="Tapia R."/>
            <person name="Han C."/>
            <person name="Goodwin L."/>
            <person name="Chen A."/>
            <person name="Palaniappan K."/>
            <person name="Land M."/>
            <person name="Hauser L."/>
            <person name="Chang Y.J."/>
            <person name="Jeffries C.D."/>
            <person name="Brambilla E.M."/>
            <person name="Rohde M."/>
            <person name="Goker M."/>
            <person name="Detter J.C."/>
            <person name="Woyke T."/>
            <person name="Bristow J."/>
            <person name="Markowitz V."/>
            <person name="Hugenholtz P."/>
            <person name="Kyrpides N.C."/>
            <person name="Klenk H.P."/>
            <person name="Eisen J.A."/>
        </authorList>
    </citation>
    <scope>NUCLEOTIDE SEQUENCE [LARGE SCALE GENOMIC DNA]</scope>
    <source>
        <strain evidence="3 4">DSM 18170</strain>
    </source>
</reference>
<dbReference type="PANTHER" id="PTHR33713:SF6">
    <property type="entry name" value="ANTITOXIN YEFM"/>
    <property type="match status" value="1"/>
</dbReference>
<gene>
    <name evidence="3" type="ordered locus">Bacsa_1801</name>
</gene>
<dbReference type="Proteomes" id="UP000007486">
    <property type="component" value="Chromosome"/>
</dbReference>
<name>F0R1Q2_PHOSB</name>
<keyword evidence="4" id="KW-1185">Reference proteome</keyword>
<evidence type="ECO:0000256" key="1">
    <source>
        <dbReference type="ARBA" id="ARBA00009981"/>
    </source>
</evidence>